<dbReference type="EMBL" id="UINC01096429">
    <property type="protein sequence ID" value="SVC53300.1"/>
    <property type="molecule type" value="Genomic_DNA"/>
</dbReference>
<dbReference type="SUPFAM" id="SSF50156">
    <property type="entry name" value="PDZ domain-like"/>
    <property type="match status" value="1"/>
</dbReference>
<protein>
    <recommendedName>
        <fullName evidence="11">Type II secretion system protein GspC N-terminal domain-containing protein</fullName>
    </recommendedName>
</protein>
<evidence type="ECO:0000256" key="3">
    <source>
        <dbReference type="ARBA" id="ARBA00022448"/>
    </source>
</evidence>
<keyword evidence="6 10" id="KW-0812">Transmembrane</keyword>
<evidence type="ECO:0000259" key="11">
    <source>
        <dbReference type="Pfam" id="PF11356"/>
    </source>
</evidence>
<evidence type="ECO:0000256" key="10">
    <source>
        <dbReference type="SAM" id="Phobius"/>
    </source>
</evidence>
<feature type="transmembrane region" description="Helical" evidence="10">
    <location>
        <begin position="21"/>
        <end position="40"/>
    </location>
</feature>
<name>A0A382MXQ3_9ZZZZ</name>
<keyword evidence="3" id="KW-0813">Transport</keyword>
<keyword evidence="4" id="KW-1003">Cell membrane</keyword>
<dbReference type="Gene3D" id="2.30.42.10">
    <property type="match status" value="1"/>
</dbReference>
<dbReference type="GO" id="GO:0015628">
    <property type="term" value="P:protein secretion by the type II secretion system"/>
    <property type="evidence" value="ECO:0007669"/>
    <property type="project" value="InterPro"/>
</dbReference>
<evidence type="ECO:0000256" key="6">
    <source>
        <dbReference type="ARBA" id="ARBA00022692"/>
    </source>
</evidence>
<evidence type="ECO:0000256" key="8">
    <source>
        <dbReference type="ARBA" id="ARBA00022989"/>
    </source>
</evidence>
<comment type="subcellular location">
    <subcellularLocation>
        <location evidence="1">Cell inner membrane</location>
    </subcellularLocation>
</comment>
<accession>A0A382MXQ3</accession>
<evidence type="ECO:0000256" key="4">
    <source>
        <dbReference type="ARBA" id="ARBA00022475"/>
    </source>
</evidence>
<evidence type="ECO:0000256" key="1">
    <source>
        <dbReference type="ARBA" id="ARBA00004533"/>
    </source>
</evidence>
<comment type="similarity">
    <text evidence="2">Belongs to the GSP C family.</text>
</comment>
<gene>
    <name evidence="12" type="ORF">METZ01_LOCUS306154</name>
</gene>
<evidence type="ECO:0000256" key="9">
    <source>
        <dbReference type="ARBA" id="ARBA00023136"/>
    </source>
</evidence>
<keyword evidence="5" id="KW-0997">Cell inner membrane</keyword>
<proteinExistence type="inferred from homology"/>
<feature type="domain" description="Type II secretion system protein GspC N-terminal" evidence="11">
    <location>
        <begin position="34"/>
        <end position="176"/>
    </location>
</feature>
<keyword evidence="8 10" id="KW-1133">Transmembrane helix</keyword>
<dbReference type="AlphaFoldDB" id="A0A382MXQ3"/>
<dbReference type="NCBIfam" id="TIGR01713">
    <property type="entry name" value="typeII_sec_gspC"/>
    <property type="match status" value="1"/>
</dbReference>
<dbReference type="GO" id="GO:0015627">
    <property type="term" value="C:type II protein secretion system complex"/>
    <property type="evidence" value="ECO:0007669"/>
    <property type="project" value="InterPro"/>
</dbReference>
<evidence type="ECO:0000256" key="2">
    <source>
        <dbReference type="ARBA" id="ARBA00007986"/>
    </source>
</evidence>
<reference evidence="12" key="1">
    <citation type="submission" date="2018-05" db="EMBL/GenBank/DDBJ databases">
        <authorList>
            <person name="Lanie J.A."/>
            <person name="Ng W.-L."/>
            <person name="Kazmierczak K.M."/>
            <person name="Andrzejewski T.M."/>
            <person name="Davidsen T.M."/>
            <person name="Wayne K.J."/>
            <person name="Tettelin H."/>
            <person name="Glass J.I."/>
            <person name="Rusch D."/>
            <person name="Podicherti R."/>
            <person name="Tsui H.-C.T."/>
            <person name="Winkler M.E."/>
        </authorList>
    </citation>
    <scope>NUCLEOTIDE SEQUENCE</scope>
</reference>
<dbReference type="InterPro" id="IPR036034">
    <property type="entry name" value="PDZ_sf"/>
</dbReference>
<dbReference type="Pfam" id="PF11356">
    <property type="entry name" value="T2SSC"/>
    <property type="match status" value="1"/>
</dbReference>
<organism evidence="12">
    <name type="scientific">marine metagenome</name>
    <dbReference type="NCBI Taxonomy" id="408172"/>
    <lineage>
        <taxon>unclassified sequences</taxon>
        <taxon>metagenomes</taxon>
        <taxon>ecological metagenomes</taxon>
    </lineage>
</organism>
<dbReference type="GO" id="GO:0005886">
    <property type="term" value="C:plasma membrane"/>
    <property type="evidence" value="ECO:0007669"/>
    <property type="project" value="UniProtKB-SubCell"/>
</dbReference>
<dbReference type="InterPro" id="IPR001639">
    <property type="entry name" value="T2SS_protein-GspC"/>
</dbReference>
<evidence type="ECO:0000256" key="5">
    <source>
        <dbReference type="ARBA" id="ARBA00022519"/>
    </source>
</evidence>
<dbReference type="Gene3D" id="2.30.30.830">
    <property type="match status" value="1"/>
</dbReference>
<sequence length="305" mass="32295">MNLAIHLPKLKKQALGWRAGAASLWIPSWVSGVLIIAVTYKLAELTWILLPEGSSPPQQTLAPVPPLPKVGPNAGTGNQIIEAHLFGIAPSESLEAVTETIIEAPETTLSLKLAGMVSVSGEENQYSSAIIVSGNGEQKTYQIGQTIDGSGGARLHSVLNNRVLVVRAGQLESLSLPKKESGNSLTVVPRVARVATTAPVREIISPDASRITDIIRVAPHIEQGQMVGFRVTPGKEQQQFTLLGLLAGDVVTDINGTSMNDPSRGIQVFESLGEGTIANVTVIREGETQVLAVDTSQLGNLLDNR</sequence>
<evidence type="ECO:0000313" key="12">
    <source>
        <dbReference type="EMBL" id="SVC53300.1"/>
    </source>
</evidence>
<dbReference type="InterPro" id="IPR024961">
    <property type="entry name" value="T2SS_GspC_N"/>
</dbReference>
<keyword evidence="9 10" id="KW-0472">Membrane</keyword>
<evidence type="ECO:0000256" key="7">
    <source>
        <dbReference type="ARBA" id="ARBA00022927"/>
    </source>
</evidence>
<keyword evidence="7" id="KW-0653">Protein transport</keyword>